<evidence type="ECO:0000256" key="2">
    <source>
        <dbReference type="SAM" id="Phobius"/>
    </source>
</evidence>
<feature type="compositionally biased region" description="Polar residues" evidence="1">
    <location>
        <begin position="1"/>
        <end position="14"/>
    </location>
</feature>
<dbReference type="AlphaFoldDB" id="A0A7Y9ZCG0"/>
<evidence type="ECO:0000256" key="1">
    <source>
        <dbReference type="SAM" id="MobiDB-lite"/>
    </source>
</evidence>
<reference evidence="3 4" key="1">
    <citation type="submission" date="2020-07" db="EMBL/GenBank/DDBJ databases">
        <title>Sequencing the genomes of 1000 actinobacteria strains.</title>
        <authorList>
            <person name="Klenk H.-P."/>
        </authorList>
    </citation>
    <scope>NUCLEOTIDE SEQUENCE [LARGE SCALE GENOMIC DNA]</scope>
    <source>
        <strain evidence="3 4">DSM 19970</strain>
    </source>
</reference>
<evidence type="ECO:0000313" key="4">
    <source>
        <dbReference type="Proteomes" id="UP000547973"/>
    </source>
</evidence>
<evidence type="ECO:0000313" key="3">
    <source>
        <dbReference type="EMBL" id="NYI42844.1"/>
    </source>
</evidence>
<accession>A0A7Y9ZCG0</accession>
<dbReference type="EMBL" id="JACBZO010000001">
    <property type="protein sequence ID" value="NYI42844.1"/>
    <property type="molecule type" value="Genomic_DNA"/>
</dbReference>
<keyword evidence="4" id="KW-1185">Reference proteome</keyword>
<name>A0A7Y9ZCG0_9MICO</name>
<feature type="transmembrane region" description="Helical" evidence="2">
    <location>
        <begin position="75"/>
        <end position="97"/>
    </location>
</feature>
<comment type="caution">
    <text evidence="3">The sequence shown here is derived from an EMBL/GenBank/DDBJ whole genome shotgun (WGS) entry which is preliminary data.</text>
</comment>
<keyword evidence="2" id="KW-0472">Membrane</keyword>
<dbReference type="RefSeq" id="WP_062075587.1">
    <property type="nucleotide sequence ID" value="NZ_BBRC01000012.1"/>
</dbReference>
<protein>
    <submittedName>
        <fullName evidence="3">Uncharacterized protein</fullName>
    </submittedName>
</protein>
<proteinExistence type="predicted"/>
<dbReference type="Proteomes" id="UP000547973">
    <property type="component" value="Unassembled WGS sequence"/>
</dbReference>
<feature type="region of interest" description="Disordered" evidence="1">
    <location>
        <begin position="1"/>
        <end position="23"/>
    </location>
</feature>
<gene>
    <name evidence="3" type="ORF">BKA03_002963</name>
</gene>
<feature type="transmembrane region" description="Helical" evidence="2">
    <location>
        <begin position="38"/>
        <end position="63"/>
    </location>
</feature>
<keyword evidence="2" id="KW-1133">Transmembrane helix</keyword>
<keyword evidence="2" id="KW-0812">Transmembrane</keyword>
<sequence>MENSDSGSRLQARTATDRHSDARGRLGRAVARLSPLPLRWAIVGAVGLGTFGAIAGLIVGLFVHAPTAPFALLEIGVPATLIGGLVGLASGAIASAARNIGARRRN</sequence>
<organism evidence="3 4">
    <name type="scientific">Demequina lutea</name>
    <dbReference type="NCBI Taxonomy" id="431489"/>
    <lineage>
        <taxon>Bacteria</taxon>
        <taxon>Bacillati</taxon>
        <taxon>Actinomycetota</taxon>
        <taxon>Actinomycetes</taxon>
        <taxon>Micrococcales</taxon>
        <taxon>Demequinaceae</taxon>
        <taxon>Demequina</taxon>
    </lineage>
</organism>